<dbReference type="GO" id="GO:0009244">
    <property type="term" value="P:lipopolysaccharide core region biosynthetic process"/>
    <property type="evidence" value="ECO:0007669"/>
    <property type="project" value="TreeGrafter"/>
</dbReference>
<dbReference type="InterPro" id="IPR017850">
    <property type="entry name" value="Alkaline_phosphatase_core_sf"/>
</dbReference>
<feature type="coiled-coil region" evidence="7">
    <location>
        <begin position="223"/>
        <end position="250"/>
    </location>
</feature>
<dbReference type="Pfam" id="PF00884">
    <property type="entry name" value="Sulfatase"/>
    <property type="match status" value="1"/>
</dbReference>
<keyword evidence="4 9" id="KW-0812">Transmembrane</keyword>
<evidence type="ECO:0000256" key="7">
    <source>
        <dbReference type="SAM" id="Coils"/>
    </source>
</evidence>
<dbReference type="InterPro" id="IPR040423">
    <property type="entry name" value="PEA_transferase"/>
</dbReference>
<gene>
    <name evidence="11" type="primary">cptA</name>
    <name evidence="11" type="ORF">NCTC13160_04729</name>
</gene>
<dbReference type="Gene3D" id="3.40.720.10">
    <property type="entry name" value="Alkaline Phosphatase, subunit A"/>
    <property type="match status" value="1"/>
</dbReference>
<evidence type="ECO:0000256" key="5">
    <source>
        <dbReference type="ARBA" id="ARBA00022989"/>
    </source>
</evidence>
<feature type="compositionally biased region" description="Low complexity" evidence="8">
    <location>
        <begin position="579"/>
        <end position="594"/>
    </location>
</feature>
<organism evidence="11 12">
    <name type="scientific">Pandoraea pnomenusa</name>
    <dbReference type="NCBI Taxonomy" id="93220"/>
    <lineage>
        <taxon>Bacteria</taxon>
        <taxon>Pseudomonadati</taxon>
        <taxon>Pseudomonadota</taxon>
        <taxon>Betaproteobacteria</taxon>
        <taxon>Burkholderiales</taxon>
        <taxon>Burkholderiaceae</taxon>
        <taxon>Pandoraea</taxon>
    </lineage>
</organism>
<evidence type="ECO:0000256" key="3">
    <source>
        <dbReference type="ARBA" id="ARBA00022679"/>
    </source>
</evidence>
<protein>
    <submittedName>
        <fullName evidence="11">Phosphoethanolamine transferase CptA</fullName>
        <ecNumber evidence="11">2.7.-.-</ecNumber>
    </submittedName>
</protein>
<dbReference type="CDD" id="cd16017">
    <property type="entry name" value="LptA"/>
    <property type="match status" value="1"/>
</dbReference>
<keyword evidence="2" id="KW-1003">Cell membrane</keyword>
<feature type="transmembrane region" description="Helical" evidence="9">
    <location>
        <begin position="93"/>
        <end position="114"/>
    </location>
</feature>
<feature type="transmembrane region" description="Helical" evidence="9">
    <location>
        <begin position="68"/>
        <end position="86"/>
    </location>
</feature>
<keyword evidence="6 9" id="KW-0472">Membrane</keyword>
<keyword evidence="7" id="KW-0175">Coiled coil</keyword>
<dbReference type="EC" id="2.7.-.-" evidence="11"/>
<dbReference type="GO" id="GO:0005886">
    <property type="term" value="C:plasma membrane"/>
    <property type="evidence" value="ECO:0007669"/>
    <property type="project" value="UniProtKB-SubCell"/>
</dbReference>
<dbReference type="InterPro" id="IPR058130">
    <property type="entry name" value="PEA_transf_C"/>
</dbReference>
<dbReference type="SUPFAM" id="SSF53649">
    <property type="entry name" value="Alkaline phosphatase-like"/>
    <property type="match status" value="1"/>
</dbReference>
<evidence type="ECO:0000256" key="4">
    <source>
        <dbReference type="ARBA" id="ARBA00022692"/>
    </source>
</evidence>
<reference evidence="11 12" key="1">
    <citation type="submission" date="2018-06" db="EMBL/GenBank/DDBJ databases">
        <authorList>
            <consortium name="Pathogen Informatics"/>
            <person name="Doyle S."/>
        </authorList>
    </citation>
    <scope>NUCLEOTIDE SEQUENCE [LARGE SCALE GENOMIC DNA]</scope>
    <source>
        <strain evidence="11 12">NCTC13160</strain>
    </source>
</reference>
<evidence type="ECO:0000256" key="8">
    <source>
        <dbReference type="SAM" id="MobiDB-lite"/>
    </source>
</evidence>
<accession>A0A378YZC6</accession>
<evidence type="ECO:0000313" key="12">
    <source>
        <dbReference type="Proteomes" id="UP000254573"/>
    </source>
</evidence>
<evidence type="ECO:0000256" key="1">
    <source>
        <dbReference type="ARBA" id="ARBA00004651"/>
    </source>
</evidence>
<evidence type="ECO:0000256" key="6">
    <source>
        <dbReference type="ARBA" id="ARBA00023136"/>
    </source>
</evidence>
<evidence type="ECO:0000259" key="10">
    <source>
        <dbReference type="Pfam" id="PF00884"/>
    </source>
</evidence>
<dbReference type="InterPro" id="IPR000917">
    <property type="entry name" value="Sulfatase_N"/>
</dbReference>
<keyword evidence="5 9" id="KW-1133">Transmembrane helix</keyword>
<keyword evidence="3 11" id="KW-0808">Transferase</keyword>
<evidence type="ECO:0000313" key="11">
    <source>
        <dbReference type="EMBL" id="SUA81860.1"/>
    </source>
</evidence>
<feature type="region of interest" description="Disordered" evidence="8">
    <location>
        <begin position="578"/>
        <end position="607"/>
    </location>
</feature>
<evidence type="ECO:0000256" key="2">
    <source>
        <dbReference type="ARBA" id="ARBA00022475"/>
    </source>
</evidence>
<feature type="transmembrane region" description="Helical" evidence="9">
    <location>
        <begin position="40"/>
        <end position="62"/>
    </location>
</feature>
<dbReference type="Proteomes" id="UP000254573">
    <property type="component" value="Unassembled WGS sequence"/>
</dbReference>
<dbReference type="AlphaFoldDB" id="A0A378YZC6"/>
<dbReference type="EMBL" id="UGSG01000001">
    <property type="protein sequence ID" value="SUA81860.1"/>
    <property type="molecule type" value="Genomic_DNA"/>
</dbReference>
<dbReference type="PANTHER" id="PTHR30443">
    <property type="entry name" value="INNER MEMBRANE PROTEIN"/>
    <property type="match status" value="1"/>
</dbReference>
<comment type="subcellular location">
    <subcellularLocation>
        <location evidence="1">Cell membrane</location>
        <topology evidence="1">Multi-pass membrane protein</topology>
    </subcellularLocation>
</comment>
<feature type="domain" description="Sulfatase N-terminal" evidence="10">
    <location>
        <begin position="257"/>
        <end position="544"/>
    </location>
</feature>
<name>A0A378YZC6_9BURK</name>
<dbReference type="GO" id="GO:0016776">
    <property type="term" value="F:phosphotransferase activity, phosphate group as acceptor"/>
    <property type="evidence" value="ECO:0007669"/>
    <property type="project" value="TreeGrafter"/>
</dbReference>
<evidence type="ECO:0000256" key="9">
    <source>
        <dbReference type="SAM" id="Phobius"/>
    </source>
</evidence>
<dbReference type="PANTHER" id="PTHR30443:SF2">
    <property type="entry name" value="PHOSPHOETHANOLAMINE TRANSFERASE EPTC"/>
    <property type="match status" value="1"/>
</dbReference>
<proteinExistence type="predicted"/>
<sequence>MPNSVSNGVAARRATMAPARIDGHAATCHGVLGDDGLKPLLYRLGLGLLGLCAFWALGMLSANELGKSAALMTTALPGLAGLCLLLRARPAWFSATTLGVIAVFFLDAATKGFLRDYFGLRPNHLLVLQAVFNTNASETGEFFRHNWRDVAEASAAFAGLFAMAVALERCLSRREAAGARPPLRRGGQIAVATLLAGFLALHLNPTMAKENPLLYWPLRYLDYKGQLAHAEKLQRELEQSMAQRTDWQVQYHGPDRKTVVWVIGESLNRNNMSLYGYARNTTPMLDTLRSDLTVFRDVVSSEPATMASLMKMLTPASLDDPDAWTRQPDLIMLAKEAGFRTYWLSNQVPNDGWLGLVANRADERVFINKGFGRGENNFDGNLLPAFEHALANDAPRKLIVVHLLGAHPTYDMRYPESFARFHNTDDTVMAGLEAQGRSLWVRRLRNEYDNAIAYNDFVVASLIRKTMSTDASADASLLFSSDHAQEVGHTRNHTGQSVADASGYEIPMIVWTRSAIDAQRRASLESRPYQTDQLEHTMLGLLDIGTPYYDASRDVLSDAFVPAPRRINGMAYRPAASVSDAASGAQRARGAQSAGSGGSDGTRREGA</sequence>